<reference evidence="3 4" key="1">
    <citation type="submission" date="2018-06" db="EMBL/GenBank/DDBJ databases">
        <title>Streptacidiphilus pinicola sp. nov., isolated from pine grove soil.</title>
        <authorList>
            <person name="Roh S.G."/>
            <person name="Park S."/>
            <person name="Kim M.-K."/>
            <person name="Yun B.-R."/>
            <person name="Park J."/>
            <person name="Kim M.J."/>
            <person name="Kim Y.S."/>
            <person name="Kim S.B."/>
        </authorList>
    </citation>
    <scope>NUCLEOTIDE SEQUENCE [LARGE SCALE GENOMIC DNA]</scope>
    <source>
        <strain evidence="3 4">MMS16-CNU450</strain>
    </source>
</reference>
<dbReference type="PROSITE" id="PS51257">
    <property type="entry name" value="PROKAR_LIPOPROTEIN"/>
    <property type="match status" value="1"/>
</dbReference>
<sequence length="164" mass="15372">MSMKSALTSAAVVALGALGALSLTACQPGTTGGSAGSSPSAVASSPAVGASGVPVSAPSSPASSQGGGTGGTGGTGGGGSGGGDATSDSYAYQHPCAPQQLTVHVVRRSAAPSQRVIEVRNNGSASCGLSYFPLVYLDSAHAADGSQAVKPLVPSGLGGAPAYP</sequence>
<protein>
    <recommendedName>
        <fullName evidence="5">DUF4232 domain-containing protein</fullName>
    </recommendedName>
</protein>
<comment type="caution">
    <text evidence="3">The sequence shown here is derived from an EMBL/GenBank/DDBJ whole genome shotgun (WGS) entry which is preliminary data.</text>
</comment>
<proteinExistence type="predicted"/>
<feature type="compositionally biased region" description="Low complexity" evidence="1">
    <location>
        <begin position="36"/>
        <end position="64"/>
    </location>
</feature>
<feature type="chain" id="PRO_5039144594" description="DUF4232 domain-containing protein" evidence="2">
    <location>
        <begin position="26"/>
        <end position="164"/>
    </location>
</feature>
<feature type="non-terminal residue" evidence="3">
    <location>
        <position position="164"/>
    </location>
</feature>
<evidence type="ECO:0000313" key="3">
    <source>
        <dbReference type="EMBL" id="RAG80718.1"/>
    </source>
</evidence>
<dbReference type="EMBL" id="QKYN01000203">
    <property type="protein sequence ID" value="RAG80718.1"/>
    <property type="molecule type" value="Genomic_DNA"/>
</dbReference>
<name>A0A2X0J0A4_9ACTN</name>
<accession>A0A2X0J0A4</accession>
<evidence type="ECO:0008006" key="5">
    <source>
        <dbReference type="Google" id="ProtNLM"/>
    </source>
</evidence>
<evidence type="ECO:0000256" key="1">
    <source>
        <dbReference type="SAM" id="MobiDB-lite"/>
    </source>
</evidence>
<keyword evidence="2" id="KW-0732">Signal</keyword>
<gene>
    <name evidence="3" type="ORF">DN069_36715</name>
</gene>
<evidence type="ECO:0000256" key="2">
    <source>
        <dbReference type="SAM" id="SignalP"/>
    </source>
</evidence>
<feature type="compositionally biased region" description="Gly residues" evidence="1">
    <location>
        <begin position="65"/>
        <end position="84"/>
    </location>
</feature>
<dbReference type="Proteomes" id="UP000248889">
    <property type="component" value="Unassembled WGS sequence"/>
</dbReference>
<evidence type="ECO:0000313" key="4">
    <source>
        <dbReference type="Proteomes" id="UP000248889"/>
    </source>
</evidence>
<dbReference type="AlphaFoldDB" id="A0A2X0J0A4"/>
<organism evidence="3 4">
    <name type="scientific">Streptacidiphilus pinicola</name>
    <dbReference type="NCBI Taxonomy" id="2219663"/>
    <lineage>
        <taxon>Bacteria</taxon>
        <taxon>Bacillati</taxon>
        <taxon>Actinomycetota</taxon>
        <taxon>Actinomycetes</taxon>
        <taxon>Kitasatosporales</taxon>
        <taxon>Streptomycetaceae</taxon>
        <taxon>Streptacidiphilus</taxon>
    </lineage>
</organism>
<keyword evidence="4" id="KW-1185">Reference proteome</keyword>
<feature type="region of interest" description="Disordered" evidence="1">
    <location>
        <begin position="29"/>
        <end position="93"/>
    </location>
</feature>
<feature type="signal peptide" evidence="2">
    <location>
        <begin position="1"/>
        <end position="25"/>
    </location>
</feature>